<gene>
    <name evidence="2" type="ORF">HAP95_13265</name>
</gene>
<comment type="caution">
    <text evidence="2">The sequence shown here is derived from an EMBL/GenBank/DDBJ whole genome shotgun (WGS) entry which is preliminary data.</text>
</comment>
<evidence type="ECO:0000256" key="1">
    <source>
        <dbReference type="SAM" id="Phobius"/>
    </source>
</evidence>
<protein>
    <recommendedName>
        <fullName evidence="4">Integrating conjugative element protein</fullName>
    </recommendedName>
</protein>
<keyword evidence="1" id="KW-0472">Membrane</keyword>
<evidence type="ECO:0000313" key="3">
    <source>
        <dbReference type="Proteomes" id="UP000755654"/>
    </source>
</evidence>
<keyword evidence="1" id="KW-1133">Transmembrane helix</keyword>
<evidence type="ECO:0008006" key="4">
    <source>
        <dbReference type="Google" id="ProtNLM"/>
    </source>
</evidence>
<organism evidence="2 3">
    <name type="scientific">Acidithiobacillus sulfurivorans</name>
    <dbReference type="NCBI Taxonomy" id="1958756"/>
    <lineage>
        <taxon>Bacteria</taxon>
        <taxon>Pseudomonadati</taxon>
        <taxon>Pseudomonadota</taxon>
        <taxon>Acidithiobacillia</taxon>
        <taxon>Acidithiobacillales</taxon>
        <taxon>Acidithiobacillaceae</taxon>
        <taxon>Acidithiobacillus</taxon>
    </lineage>
</organism>
<name>A0ABS6A2J1_9PROT</name>
<feature type="transmembrane region" description="Helical" evidence="1">
    <location>
        <begin position="21"/>
        <end position="40"/>
    </location>
</feature>
<reference evidence="2 3" key="1">
    <citation type="journal article" date="2021" name="ISME J.">
        <title>Genomic evolution of the class Acidithiobacillia: deep-branching Proteobacteria living in extreme acidic conditions.</title>
        <authorList>
            <person name="Moya-Beltran A."/>
            <person name="Beard S."/>
            <person name="Rojas-Villalobos C."/>
            <person name="Issotta F."/>
            <person name="Gallardo Y."/>
            <person name="Ulloa R."/>
            <person name="Giaveno A."/>
            <person name="Degli Esposti M."/>
            <person name="Johnson D.B."/>
            <person name="Quatrini R."/>
        </authorList>
    </citation>
    <scope>NUCLEOTIDE SEQUENCE [LARGE SCALE GENOMIC DNA]</scope>
    <source>
        <strain evidence="2 3">RW2</strain>
    </source>
</reference>
<keyword evidence="3" id="KW-1185">Reference proteome</keyword>
<sequence>MDKKEQATLKIRGFTPLNRRALLQAIGLGIVALPMIAWAAGSSSDISTNFATLPPGSWVVGTAYCACSAANGNFVQPSDLMVSQQNLEQAILAVGKALNTGQMQQMSALEQEENQKLQEQTKFHEQLLAKENLQYLNSRMASTGLTAGNASSGSQTTILNGKTVAVNEPGSLCNEESMAQDIGQGMAANRQMAGSFGQVLAGYDVSNLSAMATLKNLANAPTNTLSASSIFPTAISSSSYPTPSEAAQTIAHLTEPVPPVQLTAAQKKTKAGQLWQASEHAIQAKMSMAQNALATIAAWHQPTISASYFVSKWQSMQKASNASNSSSSLPPGVDSNNKISPDGALNLMVQARYANPNWYSLMAVQTMPGAIKDLTEMEAISLRVHWESLRMSEYLAGLSADEYAHEVVTPTNNALTHLNANAMAQENGALNGQ</sequence>
<evidence type="ECO:0000313" key="2">
    <source>
        <dbReference type="EMBL" id="MBU2761103.1"/>
    </source>
</evidence>
<dbReference type="EMBL" id="JAAOMP010000144">
    <property type="protein sequence ID" value="MBU2761103.1"/>
    <property type="molecule type" value="Genomic_DNA"/>
</dbReference>
<proteinExistence type="predicted"/>
<keyword evidence="1" id="KW-0812">Transmembrane</keyword>
<dbReference type="Proteomes" id="UP000755654">
    <property type="component" value="Unassembled WGS sequence"/>
</dbReference>
<accession>A0ABS6A2J1</accession>
<dbReference type="RefSeq" id="WP_215884634.1">
    <property type="nucleotide sequence ID" value="NZ_JAAOMP010000144.1"/>
</dbReference>